<reference evidence="2 3" key="1">
    <citation type="submission" date="2019-03" db="EMBL/GenBank/DDBJ databases">
        <title>Seongchinamella monodicae gen. nov., sp. nov., a novel member of the Gammaproteobacteria isolated from a tidal mudflat of beach.</title>
        <authorList>
            <person name="Yang H.G."/>
            <person name="Kang J.W."/>
            <person name="Lee S.D."/>
        </authorList>
    </citation>
    <scope>NUCLEOTIDE SEQUENCE [LARGE SCALE GENOMIC DNA]</scope>
    <source>
        <strain evidence="2 3">GH4-78</strain>
    </source>
</reference>
<dbReference type="SUPFAM" id="SSF51206">
    <property type="entry name" value="cAMP-binding domain-like"/>
    <property type="match status" value="1"/>
</dbReference>
<dbReference type="Proteomes" id="UP000295554">
    <property type="component" value="Unassembled WGS sequence"/>
</dbReference>
<dbReference type="GO" id="GO:0005829">
    <property type="term" value="C:cytosol"/>
    <property type="evidence" value="ECO:0007669"/>
    <property type="project" value="TreeGrafter"/>
</dbReference>
<sequence>MCIRCLPPDTEADLCPTGRTENDRTGAIRCRRGTANEQCTVGRVYRQRSLSGSVAAYATPCIHIPAAMESRRGKPAFAVCEKTGGNRIVNEELGRVYQDGEIIITEGEVGDCMYIIQQGTADVIRMEEGRPTVVDTMEAGELFGEMAIVENTVRSSTVKARGTVRAITIDRKTFMRRIQEDPSLAMSVLEVLCHRVRNLDGNIAHLKQQLESQRGGGV</sequence>
<proteinExistence type="predicted"/>
<accession>A0A4R5LMT1</accession>
<feature type="domain" description="Cyclic nucleotide-binding" evidence="1">
    <location>
        <begin position="76"/>
        <end position="195"/>
    </location>
</feature>
<protein>
    <submittedName>
        <fullName evidence="2">Cyclic nucleotide-binding domain-containing protein</fullName>
    </submittedName>
</protein>
<dbReference type="GO" id="GO:0004862">
    <property type="term" value="F:cAMP-dependent protein kinase inhibitor activity"/>
    <property type="evidence" value="ECO:0007669"/>
    <property type="project" value="TreeGrafter"/>
</dbReference>
<dbReference type="Pfam" id="PF00027">
    <property type="entry name" value="cNMP_binding"/>
    <property type="match status" value="1"/>
</dbReference>
<dbReference type="EMBL" id="SMSE01000006">
    <property type="protein sequence ID" value="TDG11357.1"/>
    <property type="molecule type" value="Genomic_DNA"/>
</dbReference>
<dbReference type="AlphaFoldDB" id="A0A4R5LMT1"/>
<dbReference type="PROSITE" id="PS00888">
    <property type="entry name" value="CNMP_BINDING_1"/>
    <property type="match status" value="1"/>
</dbReference>
<keyword evidence="3" id="KW-1185">Reference proteome</keyword>
<evidence type="ECO:0000313" key="2">
    <source>
        <dbReference type="EMBL" id="TDG11357.1"/>
    </source>
</evidence>
<dbReference type="PRINTS" id="PR00103">
    <property type="entry name" value="CAMPKINASE"/>
</dbReference>
<dbReference type="InterPro" id="IPR014710">
    <property type="entry name" value="RmlC-like_jellyroll"/>
</dbReference>
<organism evidence="2 3">
    <name type="scientific">Seongchinamella unica</name>
    <dbReference type="NCBI Taxonomy" id="2547392"/>
    <lineage>
        <taxon>Bacteria</taxon>
        <taxon>Pseudomonadati</taxon>
        <taxon>Pseudomonadota</taxon>
        <taxon>Gammaproteobacteria</taxon>
        <taxon>Cellvibrionales</taxon>
        <taxon>Halieaceae</taxon>
        <taxon>Seongchinamella</taxon>
    </lineage>
</organism>
<dbReference type="Gene3D" id="2.60.120.10">
    <property type="entry name" value="Jelly Rolls"/>
    <property type="match status" value="1"/>
</dbReference>
<dbReference type="GO" id="GO:0030552">
    <property type="term" value="F:cAMP binding"/>
    <property type="evidence" value="ECO:0007669"/>
    <property type="project" value="TreeGrafter"/>
</dbReference>
<name>A0A4R5LMT1_9GAMM</name>
<dbReference type="GO" id="GO:0034236">
    <property type="term" value="F:protein kinase A catalytic subunit binding"/>
    <property type="evidence" value="ECO:0007669"/>
    <property type="project" value="TreeGrafter"/>
</dbReference>
<dbReference type="PANTHER" id="PTHR11635">
    <property type="entry name" value="CAMP-DEPENDENT PROTEIN KINASE REGULATORY CHAIN"/>
    <property type="match status" value="1"/>
</dbReference>
<dbReference type="OrthoDB" id="9814704at2"/>
<dbReference type="InterPro" id="IPR018488">
    <property type="entry name" value="cNMP-bd_CS"/>
</dbReference>
<dbReference type="PANTHER" id="PTHR11635:SF152">
    <property type="entry name" value="CAMP-DEPENDENT PROTEIN KINASE TYPE I REGULATORY SUBUNIT-RELATED"/>
    <property type="match status" value="1"/>
</dbReference>
<dbReference type="SMART" id="SM00100">
    <property type="entry name" value="cNMP"/>
    <property type="match status" value="1"/>
</dbReference>
<dbReference type="GO" id="GO:0005952">
    <property type="term" value="C:cAMP-dependent protein kinase complex"/>
    <property type="evidence" value="ECO:0007669"/>
    <property type="project" value="InterPro"/>
</dbReference>
<dbReference type="CDD" id="cd00038">
    <property type="entry name" value="CAP_ED"/>
    <property type="match status" value="1"/>
</dbReference>
<dbReference type="InterPro" id="IPR018490">
    <property type="entry name" value="cNMP-bd_dom_sf"/>
</dbReference>
<comment type="caution">
    <text evidence="2">The sequence shown here is derived from an EMBL/GenBank/DDBJ whole genome shotgun (WGS) entry which is preliminary data.</text>
</comment>
<evidence type="ECO:0000259" key="1">
    <source>
        <dbReference type="PROSITE" id="PS50042"/>
    </source>
</evidence>
<dbReference type="InterPro" id="IPR000595">
    <property type="entry name" value="cNMP-bd_dom"/>
</dbReference>
<dbReference type="InterPro" id="IPR050503">
    <property type="entry name" value="cAMP-dep_PK_reg_su-like"/>
</dbReference>
<gene>
    <name evidence="2" type="ORF">E2F43_18380</name>
</gene>
<evidence type="ECO:0000313" key="3">
    <source>
        <dbReference type="Proteomes" id="UP000295554"/>
    </source>
</evidence>
<dbReference type="PROSITE" id="PS50042">
    <property type="entry name" value="CNMP_BINDING_3"/>
    <property type="match status" value="1"/>
</dbReference>